<dbReference type="Gene3D" id="3.40.50.150">
    <property type="entry name" value="Vaccinia Virus protein VP39"/>
    <property type="match status" value="1"/>
</dbReference>
<keyword evidence="1 3" id="KW-0694">RNA-binding</keyword>
<dbReference type="EMBL" id="JAOUSE010000013">
    <property type="protein sequence ID" value="MCU9594098.1"/>
    <property type="molecule type" value="Genomic_DNA"/>
</dbReference>
<reference evidence="5 6" key="1">
    <citation type="submission" date="2022-10" db="EMBL/GenBank/DDBJ databases">
        <title>Description of Fervidibacillus gen. nov. in the family Fervidibacillaceae fam. nov. with two species, Fervidibacillus albus sp. nov., and Fervidibacillus halotolerans sp. nov., isolated from tidal flat sediments.</title>
        <authorList>
            <person name="Kwon K.K."/>
            <person name="Yang S.-H."/>
        </authorList>
    </citation>
    <scope>NUCLEOTIDE SEQUENCE [LARGE SCALE GENOMIC DNA]</scope>
    <source>
        <strain evidence="5 6">DSM 23332</strain>
    </source>
</reference>
<proteinExistence type="inferred from homology"/>
<dbReference type="GO" id="GO:0032259">
    <property type="term" value="P:methylation"/>
    <property type="evidence" value="ECO:0007669"/>
    <property type="project" value="UniProtKB-KW"/>
</dbReference>
<dbReference type="PANTHER" id="PTHR32319:SF0">
    <property type="entry name" value="BACTERIAL HEMOLYSIN-LIKE PROTEIN"/>
    <property type="match status" value="1"/>
</dbReference>
<dbReference type="GO" id="GO:0008168">
    <property type="term" value="F:methyltransferase activity"/>
    <property type="evidence" value="ECO:0007669"/>
    <property type="project" value="UniProtKB-KW"/>
</dbReference>
<dbReference type="SMART" id="SM00363">
    <property type="entry name" value="S4"/>
    <property type="match status" value="1"/>
</dbReference>
<evidence type="ECO:0000313" key="5">
    <source>
        <dbReference type="EMBL" id="MCU9594098.1"/>
    </source>
</evidence>
<protein>
    <submittedName>
        <fullName evidence="5">TlyA family RNA methyltransferase</fullName>
    </submittedName>
</protein>
<dbReference type="PANTHER" id="PTHR32319">
    <property type="entry name" value="BACTERIAL HEMOLYSIN-LIKE PROTEIN"/>
    <property type="match status" value="1"/>
</dbReference>
<sequence length="283" mass="32197">MVKKERLDVILTERGLFETREKAKRAIMEGIVFSKEERLEKPGVKVPVDIEITIKGKKMPYVSRGGYKLEKALKTFDLNIKDKIMIDIGASTGGFTDCALQNGVRYSYAVDVGYNQLAWKLRNDDRVIVMERTNFRYIKPEDLTRDMPEFASIDVSFISLKLMLPPLKKLLVDGSDVVALIKPQFEAGREFVGKKGIVRDPKVHMQVIQEIIDFAIAEGYDVQNLTFSPITGGEGNIEFLIHLKWRVKDESEQGKNFLNIKVNDVVQSAHEQFKEGKIQNSVN</sequence>
<dbReference type="RefSeq" id="WP_263061362.1">
    <property type="nucleotide sequence ID" value="NZ_JAOUSE010000013.1"/>
</dbReference>
<keyword evidence="5" id="KW-0489">Methyltransferase</keyword>
<dbReference type="InterPro" id="IPR047048">
    <property type="entry name" value="TlyA"/>
</dbReference>
<dbReference type="Pfam" id="PF01728">
    <property type="entry name" value="FtsJ"/>
    <property type="match status" value="1"/>
</dbReference>
<dbReference type="SUPFAM" id="SSF55174">
    <property type="entry name" value="Alpha-L RNA-binding motif"/>
    <property type="match status" value="1"/>
</dbReference>
<dbReference type="SUPFAM" id="SSF53335">
    <property type="entry name" value="S-adenosyl-L-methionine-dependent methyltransferases"/>
    <property type="match status" value="1"/>
</dbReference>
<evidence type="ECO:0000256" key="2">
    <source>
        <dbReference type="ARBA" id="ARBA00029460"/>
    </source>
</evidence>
<dbReference type="InterPro" id="IPR029063">
    <property type="entry name" value="SAM-dependent_MTases_sf"/>
</dbReference>
<dbReference type="InterPro" id="IPR004538">
    <property type="entry name" value="Hemolysin_A/TlyA"/>
</dbReference>
<evidence type="ECO:0000313" key="6">
    <source>
        <dbReference type="Proteomes" id="UP001208656"/>
    </source>
</evidence>
<dbReference type="NCBIfam" id="TIGR00478">
    <property type="entry name" value="tly"/>
    <property type="match status" value="1"/>
</dbReference>
<dbReference type="PIRSF" id="PIRSF005578">
    <property type="entry name" value="TlyA"/>
    <property type="match status" value="1"/>
</dbReference>
<dbReference type="InterPro" id="IPR036986">
    <property type="entry name" value="S4_RNA-bd_sf"/>
</dbReference>
<dbReference type="InterPro" id="IPR002877">
    <property type="entry name" value="RNA_MeTrfase_FtsJ_dom"/>
</dbReference>
<dbReference type="Proteomes" id="UP001208656">
    <property type="component" value="Unassembled WGS sequence"/>
</dbReference>
<evidence type="ECO:0000259" key="4">
    <source>
        <dbReference type="SMART" id="SM00363"/>
    </source>
</evidence>
<dbReference type="CDD" id="cd00165">
    <property type="entry name" value="S4"/>
    <property type="match status" value="1"/>
</dbReference>
<gene>
    <name evidence="5" type="ORF">OEV82_06485</name>
</gene>
<dbReference type="Pfam" id="PF01479">
    <property type="entry name" value="S4"/>
    <property type="match status" value="1"/>
</dbReference>
<feature type="domain" description="RNA-binding S4" evidence="4">
    <location>
        <begin position="5"/>
        <end position="70"/>
    </location>
</feature>
<name>A0ABT2WEK7_9BACI</name>
<evidence type="ECO:0000256" key="3">
    <source>
        <dbReference type="PROSITE-ProRule" id="PRU00182"/>
    </source>
</evidence>
<organism evidence="5 6">
    <name type="scientific">Pallidibacillus thermolactis</name>
    <dbReference type="NCBI Taxonomy" id="251051"/>
    <lineage>
        <taxon>Bacteria</taxon>
        <taxon>Bacillati</taxon>
        <taxon>Bacillota</taxon>
        <taxon>Bacilli</taxon>
        <taxon>Bacillales</taxon>
        <taxon>Bacillaceae</taxon>
        <taxon>Pallidibacillus</taxon>
    </lineage>
</organism>
<comment type="similarity">
    <text evidence="2">Belongs to the TlyA family.</text>
</comment>
<comment type="caution">
    <text evidence="5">The sequence shown here is derived from an EMBL/GenBank/DDBJ whole genome shotgun (WGS) entry which is preliminary data.</text>
</comment>
<dbReference type="PROSITE" id="PS50889">
    <property type="entry name" value="S4"/>
    <property type="match status" value="1"/>
</dbReference>
<dbReference type="InterPro" id="IPR002942">
    <property type="entry name" value="S4_RNA-bd"/>
</dbReference>
<evidence type="ECO:0000256" key="1">
    <source>
        <dbReference type="ARBA" id="ARBA00022884"/>
    </source>
</evidence>
<accession>A0ABT2WEK7</accession>
<keyword evidence="6" id="KW-1185">Reference proteome</keyword>
<dbReference type="Gene3D" id="3.10.290.10">
    <property type="entry name" value="RNA-binding S4 domain"/>
    <property type="match status" value="1"/>
</dbReference>
<keyword evidence="5" id="KW-0808">Transferase</keyword>